<gene>
    <name evidence="3" type="ORF">FGK64_12095</name>
</gene>
<dbReference type="PANTHER" id="PTHR39962:SF1">
    <property type="entry name" value="LPXI FAMILY PROTEIN"/>
    <property type="match status" value="1"/>
</dbReference>
<accession>A0ABY2XCA8</accession>
<evidence type="ECO:0000313" key="3">
    <source>
        <dbReference type="EMBL" id="TMV13475.1"/>
    </source>
</evidence>
<dbReference type="InterPro" id="IPR043167">
    <property type="entry name" value="LpxI_C_sf"/>
</dbReference>
<dbReference type="PANTHER" id="PTHR39962">
    <property type="entry name" value="BLL4848 PROTEIN"/>
    <property type="match status" value="1"/>
</dbReference>
<keyword evidence="4" id="KW-1185">Reference proteome</keyword>
<dbReference type="Gene3D" id="3.40.140.80">
    <property type="match status" value="1"/>
</dbReference>
<dbReference type="InterPro" id="IPR010415">
    <property type="entry name" value="LpxI_C"/>
</dbReference>
<dbReference type="Pfam" id="PF06230">
    <property type="entry name" value="LpxI_C"/>
    <property type="match status" value="1"/>
</dbReference>
<evidence type="ECO:0000259" key="1">
    <source>
        <dbReference type="Pfam" id="PF06230"/>
    </source>
</evidence>
<dbReference type="Proteomes" id="UP001191082">
    <property type="component" value="Unassembled WGS sequence"/>
</dbReference>
<dbReference type="Pfam" id="PF17930">
    <property type="entry name" value="LpxI_N"/>
    <property type="match status" value="1"/>
</dbReference>
<feature type="domain" description="LpxI C-terminal" evidence="1">
    <location>
        <begin position="134"/>
        <end position="266"/>
    </location>
</feature>
<dbReference type="InterPro" id="IPR053174">
    <property type="entry name" value="LpxI"/>
</dbReference>
<dbReference type="EMBL" id="VCPC01000002">
    <property type="protein sequence ID" value="TMV13475.1"/>
    <property type="molecule type" value="Genomic_DNA"/>
</dbReference>
<sequence length="270" mass="27539">MLAIVGGTGRLPGLVIEALVAQGESPVLAELHGHPIEGRGDLPVMPFRLEQLGTLIADLVARGVTRVCFAGAVRRPTFDPGLVDAATAPLLPRIAAALGGGDDSALRAVATLFQEAGLTPVAAHELRADLLPEAGVLGTHTPADTHARDAERAMAVVAALSDQDIGQGCVVSRGQVLAVEAYPGTDWMLRSLTGEGAHDGPRGGILFKAPKAGQDRRFDMPAIGVDTVIGAKAAGLDGIVLAADGVMVLDAPAVIAAADKAGLFLWVRAA</sequence>
<reference evidence="3 4" key="1">
    <citation type="submission" date="2019-05" db="EMBL/GenBank/DDBJ databases">
        <title>Marivita sp. nov. isolated from sea sediment.</title>
        <authorList>
            <person name="Kim W."/>
        </authorList>
    </citation>
    <scope>NUCLEOTIDE SEQUENCE [LARGE SCALE GENOMIC DNA]</scope>
    <source>
        <strain evidence="3 4">CAU 1492</strain>
    </source>
</reference>
<name>A0ABY2XCA8_9RHOB</name>
<dbReference type="Gene3D" id="3.40.50.20">
    <property type="match status" value="1"/>
</dbReference>
<dbReference type="RefSeq" id="WP_138864029.1">
    <property type="nucleotide sequence ID" value="NZ_VCPC01000002.1"/>
</dbReference>
<proteinExistence type="predicted"/>
<evidence type="ECO:0000313" key="4">
    <source>
        <dbReference type="Proteomes" id="UP001191082"/>
    </source>
</evidence>
<dbReference type="InterPro" id="IPR041255">
    <property type="entry name" value="LpxI_N"/>
</dbReference>
<feature type="domain" description="LpxI N-terminal" evidence="2">
    <location>
        <begin position="2"/>
        <end position="130"/>
    </location>
</feature>
<protein>
    <submittedName>
        <fullName evidence="3">LpxI family protein</fullName>
    </submittedName>
</protein>
<organism evidence="3 4">
    <name type="scientific">Arenibacterium halophilum</name>
    <dbReference type="NCBI Taxonomy" id="2583821"/>
    <lineage>
        <taxon>Bacteria</taxon>
        <taxon>Pseudomonadati</taxon>
        <taxon>Pseudomonadota</taxon>
        <taxon>Alphaproteobacteria</taxon>
        <taxon>Rhodobacterales</taxon>
        <taxon>Paracoccaceae</taxon>
        <taxon>Arenibacterium</taxon>
    </lineage>
</organism>
<comment type="caution">
    <text evidence="3">The sequence shown here is derived from an EMBL/GenBank/DDBJ whole genome shotgun (WGS) entry which is preliminary data.</text>
</comment>
<evidence type="ECO:0000259" key="2">
    <source>
        <dbReference type="Pfam" id="PF17930"/>
    </source>
</evidence>